<sequence>MHKNRTEYKSPTYFVNDLKGCLQLGWEAFLAFAHFGERTV</sequence>
<proteinExistence type="predicted"/>
<comment type="caution">
    <text evidence="1">The sequence shown here is derived from an EMBL/GenBank/DDBJ whole genome shotgun (WGS) entry which is preliminary data.</text>
</comment>
<organism evidence="1 2">
    <name type="scientific">Bacillus licheniformis</name>
    <dbReference type="NCBI Taxonomy" id="1402"/>
    <lineage>
        <taxon>Bacteria</taxon>
        <taxon>Bacillati</taxon>
        <taxon>Bacillota</taxon>
        <taxon>Bacilli</taxon>
        <taxon>Bacillales</taxon>
        <taxon>Bacillaceae</taxon>
        <taxon>Bacillus</taxon>
    </lineage>
</organism>
<gene>
    <name evidence="1" type="ORF">CHCC16736_1163</name>
</gene>
<name>A0A8B5Y9F6_BACLI</name>
<reference evidence="1 2" key="1">
    <citation type="submission" date="2019-06" db="EMBL/GenBank/DDBJ databases">
        <title>Genome sequence analysis of &gt;100 Bacillus licheniformis strains suggests intrinsic resistance to this species.</title>
        <authorList>
            <person name="Wels M."/>
            <person name="Siezen R.J."/>
            <person name="Johansen E."/>
            <person name="Stuer-Lauridsen B."/>
            <person name="Bjerre K."/>
            <person name="Nielsen B.K.K."/>
        </authorList>
    </citation>
    <scope>NUCLEOTIDE SEQUENCE [LARGE SCALE GENOMIC DNA]</scope>
    <source>
        <strain evidence="1 2">BAC-16736</strain>
    </source>
</reference>
<dbReference type="EMBL" id="NILC01000027">
    <property type="protein sequence ID" value="TWL24362.1"/>
    <property type="molecule type" value="Genomic_DNA"/>
</dbReference>
<protein>
    <submittedName>
        <fullName evidence="1">Uncharacterized protein</fullName>
    </submittedName>
</protein>
<evidence type="ECO:0000313" key="2">
    <source>
        <dbReference type="Proteomes" id="UP000435910"/>
    </source>
</evidence>
<dbReference type="Proteomes" id="UP000435910">
    <property type="component" value="Unassembled WGS sequence"/>
</dbReference>
<evidence type="ECO:0000313" key="1">
    <source>
        <dbReference type="EMBL" id="TWL24362.1"/>
    </source>
</evidence>
<accession>A0A8B5Y9F6</accession>
<dbReference type="AlphaFoldDB" id="A0A8B5Y9F6"/>